<dbReference type="Proteomes" id="UP001550044">
    <property type="component" value="Unassembled WGS sequence"/>
</dbReference>
<comment type="similarity">
    <text evidence="2 7">Belongs to the iron/ascorbate-dependent oxidoreductase family.</text>
</comment>
<protein>
    <submittedName>
        <fullName evidence="10">2-oxoglutarate and iron-dependent oxygenase domain-containing protein</fullName>
    </submittedName>
</protein>
<proteinExistence type="inferred from homology"/>
<keyword evidence="4 7" id="KW-0560">Oxidoreductase</keyword>
<dbReference type="InterPro" id="IPR005123">
    <property type="entry name" value="Oxoglu/Fe-dep_dioxygenase_dom"/>
</dbReference>
<dbReference type="RefSeq" id="WP_356708947.1">
    <property type="nucleotide sequence ID" value="NZ_JBEXIP010000004.1"/>
</dbReference>
<reference evidence="10 11" key="1">
    <citation type="submission" date="2024-06" db="EMBL/GenBank/DDBJ databases">
        <title>The Natural Products Discovery Center: Release of the First 8490 Sequenced Strains for Exploring Actinobacteria Biosynthetic Diversity.</title>
        <authorList>
            <person name="Kalkreuter E."/>
            <person name="Kautsar S.A."/>
            <person name="Yang D."/>
            <person name="Bader C.D."/>
            <person name="Teijaro C.N."/>
            <person name="Fluegel L."/>
            <person name="Davis C.M."/>
            <person name="Simpson J.R."/>
            <person name="Lauterbach L."/>
            <person name="Steele A.D."/>
            <person name="Gui C."/>
            <person name="Meng S."/>
            <person name="Li G."/>
            <person name="Viehrig K."/>
            <person name="Ye F."/>
            <person name="Su P."/>
            <person name="Kiefer A.F."/>
            <person name="Nichols A."/>
            <person name="Cepeda A.J."/>
            <person name="Yan W."/>
            <person name="Fan B."/>
            <person name="Jiang Y."/>
            <person name="Adhikari A."/>
            <person name="Zheng C.-J."/>
            <person name="Schuster L."/>
            <person name="Cowan T.M."/>
            <person name="Smanski M.J."/>
            <person name="Chevrette M.G."/>
            <person name="De Carvalho L.P.S."/>
            <person name="Shen B."/>
        </authorList>
    </citation>
    <scope>NUCLEOTIDE SEQUENCE [LARGE SCALE GENOMIC DNA]</scope>
    <source>
        <strain evidence="10 11">NPDC005137</strain>
    </source>
</reference>
<keyword evidence="3 7" id="KW-0479">Metal-binding</keyword>
<evidence type="ECO:0000256" key="4">
    <source>
        <dbReference type="ARBA" id="ARBA00023002"/>
    </source>
</evidence>
<evidence type="ECO:0000256" key="1">
    <source>
        <dbReference type="ARBA" id="ARBA00004792"/>
    </source>
</evidence>
<dbReference type="InterPro" id="IPR044861">
    <property type="entry name" value="IPNS-like_FE2OG_OXY"/>
</dbReference>
<keyword evidence="6" id="KW-0045">Antibiotic biosynthesis</keyword>
<evidence type="ECO:0000256" key="3">
    <source>
        <dbReference type="ARBA" id="ARBA00022723"/>
    </source>
</evidence>
<evidence type="ECO:0000313" key="11">
    <source>
        <dbReference type="Proteomes" id="UP001550044"/>
    </source>
</evidence>
<dbReference type="PANTHER" id="PTHR10209:SF885">
    <property type="entry name" value="2OG-FE(II) OXYGENASE FAMILY, PUTATIVE (AFU_ORTHOLOGUE AFUA_2G00750)-RELATED"/>
    <property type="match status" value="1"/>
</dbReference>
<dbReference type="InterPro" id="IPR026992">
    <property type="entry name" value="DIOX_N"/>
</dbReference>
<dbReference type="Pfam" id="PF03171">
    <property type="entry name" value="2OG-FeII_Oxy"/>
    <property type="match status" value="1"/>
</dbReference>
<dbReference type="SUPFAM" id="SSF51197">
    <property type="entry name" value="Clavaminate synthase-like"/>
    <property type="match status" value="1"/>
</dbReference>
<feature type="region of interest" description="Disordered" evidence="8">
    <location>
        <begin position="319"/>
        <end position="339"/>
    </location>
</feature>
<sequence>MSPTSFTELPVVDITALRTGRPEERAHTVAQLGRAARETGFLYLSGHGIDPALFDRLLDAAKAFFAQPVEEKMACWIGKSSNHRGYVPEGEEVFAGATADRKEAFDLSLELPDATGPLLGPNQWPALSGFREPVTAWYDAVLALGHTLFGGFAEALGLPRDAFAPYLTRPTSQLRLIHYPYDPTAEDRPGIGAHTDYECFTLLRPTAPGLEVMNGAGEWIDAPPLDDCFVVNTGDLLELWTNGEFTATSHRVRKVTEERYSFPLFCTVDHDTRVTPLPAFTGPGRPARPGVVAGEHLYAQTVQTFRYLGRRLADGETTLPPGALPLSSFGQEARHAPRS</sequence>
<keyword evidence="5 7" id="KW-0408">Iron</keyword>
<comment type="caution">
    <text evidence="10">The sequence shown here is derived from an EMBL/GenBank/DDBJ whole genome shotgun (WGS) entry which is preliminary data.</text>
</comment>
<keyword evidence="11" id="KW-1185">Reference proteome</keyword>
<dbReference type="Gene3D" id="2.60.120.330">
    <property type="entry name" value="B-lactam Antibiotic, Isopenicillin N Synthase, Chain"/>
    <property type="match status" value="1"/>
</dbReference>
<evidence type="ECO:0000256" key="5">
    <source>
        <dbReference type="ARBA" id="ARBA00023004"/>
    </source>
</evidence>
<dbReference type="EMBL" id="JBEXIP010000004">
    <property type="protein sequence ID" value="MET8432713.1"/>
    <property type="molecule type" value="Genomic_DNA"/>
</dbReference>
<name>A0ABV2U4E6_9ACTN</name>
<gene>
    <name evidence="10" type="ORF">ABZV61_07840</name>
</gene>
<evidence type="ECO:0000256" key="2">
    <source>
        <dbReference type="ARBA" id="ARBA00008056"/>
    </source>
</evidence>
<evidence type="ECO:0000256" key="8">
    <source>
        <dbReference type="SAM" id="MobiDB-lite"/>
    </source>
</evidence>
<dbReference type="PANTHER" id="PTHR10209">
    <property type="entry name" value="OXIDOREDUCTASE, 2OG-FE II OXYGENASE FAMILY PROTEIN"/>
    <property type="match status" value="1"/>
</dbReference>
<organism evidence="10 11">
    <name type="scientific">Streptomyces sp. 900116325</name>
    <dbReference type="NCBI Taxonomy" id="3154295"/>
    <lineage>
        <taxon>Bacteria</taxon>
        <taxon>Bacillati</taxon>
        <taxon>Actinomycetota</taxon>
        <taxon>Actinomycetes</taxon>
        <taxon>Kitasatosporales</taxon>
        <taxon>Streptomycetaceae</taxon>
        <taxon>Streptomyces</taxon>
    </lineage>
</organism>
<comment type="pathway">
    <text evidence="1">Antibiotic biosynthesis.</text>
</comment>
<accession>A0ABV2U4E6</accession>
<evidence type="ECO:0000313" key="10">
    <source>
        <dbReference type="EMBL" id="MET8432713.1"/>
    </source>
</evidence>
<dbReference type="PROSITE" id="PS51471">
    <property type="entry name" value="FE2OG_OXY"/>
    <property type="match status" value="1"/>
</dbReference>
<feature type="domain" description="Fe2OG dioxygenase" evidence="9">
    <location>
        <begin position="170"/>
        <end position="268"/>
    </location>
</feature>
<evidence type="ECO:0000256" key="6">
    <source>
        <dbReference type="ARBA" id="ARBA00023194"/>
    </source>
</evidence>
<dbReference type="Pfam" id="PF14226">
    <property type="entry name" value="DIOX_N"/>
    <property type="match status" value="1"/>
</dbReference>
<dbReference type="PRINTS" id="PR00682">
    <property type="entry name" value="IPNSYNTHASE"/>
</dbReference>
<evidence type="ECO:0000259" key="9">
    <source>
        <dbReference type="PROSITE" id="PS51471"/>
    </source>
</evidence>
<evidence type="ECO:0000256" key="7">
    <source>
        <dbReference type="RuleBase" id="RU003682"/>
    </source>
</evidence>
<dbReference type="InterPro" id="IPR027443">
    <property type="entry name" value="IPNS-like_sf"/>
</dbReference>